<proteinExistence type="predicted"/>
<dbReference type="Proteomes" id="UP000282985">
    <property type="component" value="Unassembled WGS sequence"/>
</dbReference>
<feature type="repeat" description="TPR" evidence="1">
    <location>
        <begin position="39"/>
        <end position="72"/>
    </location>
</feature>
<evidence type="ECO:0000256" key="1">
    <source>
        <dbReference type="PROSITE-ProRule" id="PRU00339"/>
    </source>
</evidence>
<accession>A0A434AZH0</accession>
<dbReference type="OrthoDB" id="1122525at2"/>
<keyword evidence="3" id="KW-1185">Reference proteome</keyword>
<reference evidence="2 3" key="1">
    <citation type="submission" date="2018-11" db="EMBL/GenBank/DDBJ databases">
        <title>Parancylomarina longa gen. nov., sp. nov., isolated from sediments of southern Okinawa.</title>
        <authorList>
            <person name="Fu T."/>
        </authorList>
    </citation>
    <scope>NUCLEOTIDE SEQUENCE [LARGE SCALE GENOMIC DNA]</scope>
    <source>
        <strain evidence="2 3">T3-2 S1-C</strain>
    </source>
</reference>
<protein>
    <submittedName>
        <fullName evidence="2">Uncharacterized protein</fullName>
    </submittedName>
</protein>
<gene>
    <name evidence="2" type="ORF">DLK05_01290</name>
</gene>
<evidence type="ECO:0000313" key="3">
    <source>
        <dbReference type="Proteomes" id="UP000282985"/>
    </source>
</evidence>
<dbReference type="InterPro" id="IPR011990">
    <property type="entry name" value="TPR-like_helical_dom_sf"/>
</dbReference>
<dbReference type="AlphaFoldDB" id="A0A434AZH0"/>
<dbReference type="Gene3D" id="1.25.40.10">
    <property type="entry name" value="Tetratricopeptide repeat domain"/>
    <property type="match status" value="1"/>
</dbReference>
<dbReference type="SMART" id="SM00028">
    <property type="entry name" value="TPR"/>
    <property type="match status" value="2"/>
</dbReference>
<name>A0A434AZH0_9BACT</name>
<dbReference type="RefSeq" id="WP_127342159.1">
    <property type="nucleotide sequence ID" value="NZ_RJJX01000001.1"/>
</dbReference>
<dbReference type="SUPFAM" id="SSF48452">
    <property type="entry name" value="TPR-like"/>
    <property type="match status" value="1"/>
</dbReference>
<dbReference type="EMBL" id="RJJX01000001">
    <property type="protein sequence ID" value="RUT80018.1"/>
    <property type="molecule type" value="Genomic_DNA"/>
</dbReference>
<dbReference type="PROSITE" id="PS50005">
    <property type="entry name" value="TPR"/>
    <property type="match status" value="1"/>
</dbReference>
<dbReference type="InterPro" id="IPR019734">
    <property type="entry name" value="TPR_rpt"/>
</dbReference>
<organism evidence="2 3">
    <name type="scientific">Ancylomarina longa</name>
    <dbReference type="NCBI Taxonomy" id="2487017"/>
    <lineage>
        <taxon>Bacteria</taxon>
        <taxon>Pseudomonadati</taxon>
        <taxon>Bacteroidota</taxon>
        <taxon>Bacteroidia</taxon>
        <taxon>Marinilabiliales</taxon>
        <taxon>Marinifilaceae</taxon>
        <taxon>Ancylomarina</taxon>
    </lineage>
</organism>
<sequence>MNKDIEQLRKEAEQLKKAEDFAASLKKYQEIVEIDAKDLDAQFQLGEMQHQLGELTNALSTYLRVVDLDPENKKAQVKIEMIRSIMSYYNKDLINP</sequence>
<evidence type="ECO:0000313" key="2">
    <source>
        <dbReference type="EMBL" id="RUT80018.1"/>
    </source>
</evidence>
<keyword evidence="1" id="KW-0802">TPR repeat</keyword>
<comment type="caution">
    <text evidence="2">The sequence shown here is derived from an EMBL/GenBank/DDBJ whole genome shotgun (WGS) entry which is preliminary data.</text>
</comment>